<dbReference type="Gene3D" id="3.90.180.10">
    <property type="entry name" value="Medium-chain alcohol dehydrogenases, catalytic domain"/>
    <property type="match status" value="1"/>
</dbReference>
<gene>
    <name evidence="1" type="ORF">CS022_21325</name>
</gene>
<evidence type="ECO:0000313" key="2">
    <source>
        <dbReference type="Proteomes" id="UP000290287"/>
    </source>
</evidence>
<sequence>MTSTRASAERQIVPAHKVAVIDAAVTDTVAAAFSVGAQTGYSMVNRLPLSDGEHVLVTGATSNTALFAIKKLLLKPVTVHALTTSLTLSGSCRPWALTTFA</sequence>
<evidence type="ECO:0000313" key="1">
    <source>
        <dbReference type="EMBL" id="RXJ71210.1"/>
    </source>
</evidence>
<accession>A0A4Q0YKH2</accession>
<protein>
    <submittedName>
        <fullName evidence="1">Uncharacterized protein</fullName>
    </submittedName>
</protein>
<name>A0A4Q0YKH2_9GAMM</name>
<keyword evidence="2" id="KW-1185">Reference proteome</keyword>
<reference evidence="1 2" key="1">
    <citation type="submission" date="2017-10" db="EMBL/GenBank/DDBJ databases">
        <title>Nyctiphanis sp. nov., isolated from the stomach of the euphausiid Nyctiphanes simplex (Hansen, 1911) in the Gulf of California.</title>
        <authorList>
            <person name="Gomez-Gil B."/>
            <person name="Aguilar-Mendez M."/>
            <person name="Lopez-Cortes A."/>
            <person name="Gomez-Gutierrez J."/>
            <person name="Roque A."/>
            <person name="Lang E."/>
            <person name="Gonzalez-Castillo A."/>
        </authorList>
    </citation>
    <scope>NUCLEOTIDE SEQUENCE [LARGE SCALE GENOMIC DNA]</scope>
    <source>
        <strain evidence="1 2">CAIM 600</strain>
    </source>
</reference>
<dbReference type="EMBL" id="PEIB01000039">
    <property type="protein sequence ID" value="RXJ71210.1"/>
    <property type="molecule type" value="Genomic_DNA"/>
</dbReference>
<comment type="caution">
    <text evidence="1">The sequence shown here is derived from an EMBL/GenBank/DDBJ whole genome shotgun (WGS) entry which is preliminary data.</text>
</comment>
<dbReference type="Proteomes" id="UP000290287">
    <property type="component" value="Unassembled WGS sequence"/>
</dbReference>
<proteinExistence type="predicted"/>
<dbReference type="Gene3D" id="3.40.50.720">
    <property type="entry name" value="NAD(P)-binding Rossmann-like Domain"/>
    <property type="match status" value="1"/>
</dbReference>
<dbReference type="InterPro" id="IPR036291">
    <property type="entry name" value="NAD(P)-bd_dom_sf"/>
</dbReference>
<dbReference type="AlphaFoldDB" id="A0A4Q0YKH2"/>
<organism evidence="1 2">
    <name type="scientific">Veronia nyctiphanis</name>
    <dbReference type="NCBI Taxonomy" id="1278244"/>
    <lineage>
        <taxon>Bacteria</taxon>
        <taxon>Pseudomonadati</taxon>
        <taxon>Pseudomonadota</taxon>
        <taxon>Gammaproteobacteria</taxon>
        <taxon>Vibrionales</taxon>
        <taxon>Vibrionaceae</taxon>
        <taxon>Veronia</taxon>
    </lineage>
</organism>
<dbReference type="SUPFAM" id="SSF51735">
    <property type="entry name" value="NAD(P)-binding Rossmann-fold domains"/>
    <property type="match status" value="1"/>
</dbReference>